<evidence type="ECO:0000313" key="3">
    <source>
        <dbReference type="EMBL" id="KAF2289252.1"/>
    </source>
</evidence>
<evidence type="ECO:0000313" key="4">
    <source>
        <dbReference type="Proteomes" id="UP000467840"/>
    </source>
</evidence>
<organism evidence="3 4">
    <name type="scientific">Hevea brasiliensis</name>
    <name type="common">Para rubber tree</name>
    <name type="synonym">Siphonia brasiliensis</name>
    <dbReference type="NCBI Taxonomy" id="3981"/>
    <lineage>
        <taxon>Eukaryota</taxon>
        <taxon>Viridiplantae</taxon>
        <taxon>Streptophyta</taxon>
        <taxon>Embryophyta</taxon>
        <taxon>Tracheophyta</taxon>
        <taxon>Spermatophyta</taxon>
        <taxon>Magnoliopsida</taxon>
        <taxon>eudicotyledons</taxon>
        <taxon>Gunneridae</taxon>
        <taxon>Pentapetalae</taxon>
        <taxon>rosids</taxon>
        <taxon>fabids</taxon>
        <taxon>Malpighiales</taxon>
        <taxon>Euphorbiaceae</taxon>
        <taxon>Crotonoideae</taxon>
        <taxon>Micrandreae</taxon>
        <taxon>Hevea</taxon>
    </lineage>
</organism>
<dbReference type="Proteomes" id="UP000467840">
    <property type="component" value="Chromosome 8"/>
</dbReference>
<dbReference type="Pfam" id="PF05678">
    <property type="entry name" value="VQ"/>
    <property type="match status" value="1"/>
</dbReference>
<comment type="caution">
    <text evidence="3">The sequence shown here is derived from an EMBL/GenBank/DDBJ whole genome shotgun (WGS) entry which is preliminary data.</text>
</comment>
<reference evidence="3 4" key="1">
    <citation type="journal article" date="2020" name="Mol. Plant">
        <title>The Chromosome-Based Rubber Tree Genome Provides New Insights into Spurge Genome Evolution and Rubber Biosynthesis.</title>
        <authorList>
            <person name="Liu J."/>
            <person name="Shi C."/>
            <person name="Shi C.C."/>
            <person name="Li W."/>
            <person name="Zhang Q.J."/>
            <person name="Zhang Y."/>
            <person name="Li K."/>
            <person name="Lu H.F."/>
            <person name="Shi C."/>
            <person name="Zhu S.T."/>
            <person name="Xiao Z.Y."/>
            <person name="Nan H."/>
            <person name="Yue Y."/>
            <person name="Zhu X.G."/>
            <person name="Wu Y."/>
            <person name="Hong X.N."/>
            <person name="Fan G.Y."/>
            <person name="Tong Y."/>
            <person name="Zhang D."/>
            <person name="Mao C.L."/>
            <person name="Liu Y.L."/>
            <person name="Hao S.J."/>
            <person name="Liu W.Q."/>
            <person name="Lv M.Q."/>
            <person name="Zhang H.B."/>
            <person name="Liu Y."/>
            <person name="Hu-Tang G.R."/>
            <person name="Wang J.P."/>
            <person name="Wang J.H."/>
            <person name="Sun Y.H."/>
            <person name="Ni S.B."/>
            <person name="Chen W.B."/>
            <person name="Zhang X.C."/>
            <person name="Jiao Y.N."/>
            <person name="Eichler E.E."/>
            <person name="Li G.H."/>
            <person name="Liu X."/>
            <person name="Gao L.Z."/>
        </authorList>
    </citation>
    <scope>NUCLEOTIDE SEQUENCE [LARGE SCALE GENOMIC DNA]</scope>
    <source>
        <strain evidence="4">cv. GT1</strain>
        <tissue evidence="3">Leaf</tissue>
    </source>
</reference>
<dbReference type="EMBL" id="JAAGAX010000016">
    <property type="protein sequence ID" value="KAF2289252.1"/>
    <property type="molecule type" value="Genomic_DNA"/>
</dbReference>
<dbReference type="PANTHER" id="PTHR33624:SF2">
    <property type="entry name" value="SIGMA FACTOR BINDING PROTEIN 1, CHLOROPLASTIC"/>
    <property type="match status" value="1"/>
</dbReference>
<name>A0A6A6KJZ2_HEVBR</name>
<feature type="domain" description="VQ" evidence="2">
    <location>
        <begin position="33"/>
        <end position="58"/>
    </location>
</feature>
<keyword evidence="4" id="KW-1185">Reference proteome</keyword>
<accession>A0A6A6KJZ2</accession>
<dbReference type="AlphaFoldDB" id="A0A6A6KJZ2"/>
<evidence type="ECO:0000256" key="1">
    <source>
        <dbReference type="SAM" id="MobiDB-lite"/>
    </source>
</evidence>
<feature type="compositionally biased region" description="Gly residues" evidence="1">
    <location>
        <begin position="72"/>
        <end position="81"/>
    </location>
</feature>
<dbReference type="InterPro" id="IPR039335">
    <property type="entry name" value="SIB1/2"/>
</dbReference>
<feature type="region of interest" description="Disordered" evidence="1">
    <location>
        <begin position="58"/>
        <end position="83"/>
    </location>
</feature>
<dbReference type="PANTHER" id="PTHR33624">
    <property type="entry name" value="SIGMA FACTOR BINDING PROTEIN 1, CHLOROPLASTIC"/>
    <property type="match status" value="1"/>
</dbReference>
<evidence type="ECO:0000259" key="2">
    <source>
        <dbReference type="Pfam" id="PF05678"/>
    </source>
</evidence>
<protein>
    <recommendedName>
        <fullName evidence="2">VQ domain-containing protein</fullName>
    </recommendedName>
</protein>
<proteinExistence type="predicted"/>
<gene>
    <name evidence="3" type="ORF">GH714_032229</name>
</gene>
<feature type="compositionally biased region" description="Polar residues" evidence="1">
    <location>
        <begin position="1"/>
        <end position="11"/>
    </location>
</feature>
<sequence length="173" mass="18554">MDNLGVTNSSLQERKATKKSKANKKKPMKVVYISNPVKFKTCASKFRALVQKLTGQDAELPDPSRFTDNDSNGGGGGGGGRYVNNLTVPDNASKTVDDLALEVPTVDLSAKQLPETPDAPPHPLESSFDDIFMPQMLQNFSGLLPSSLLSEYSANGSIALGKVSVSTFHESHE</sequence>
<feature type="compositionally biased region" description="Basic residues" evidence="1">
    <location>
        <begin position="16"/>
        <end position="27"/>
    </location>
</feature>
<dbReference type="InterPro" id="IPR008889">
    <property type="entry name" value="VQ"/>
</dbReference>
<feature type="region of interest" description="Disordered" evidence="1">
    <location>
        <begin position="1"/>
        <end position="27"/>
    </location>
</feature>